<evidence type="ECO:0000313" key="2">
    <source>
        <dbReference type="EMBL" id="CAB4584095.1"/>
    </source>
</evidence>
<sequence>MLDTAKATAIAHAVGDFASASLGPPTEPSGSPELRPDRISTNHGMSVTAANVAQIAIVNCQDIDSLSGTAMSGGTTEPSETKVMYAADIDPMCWGKYFLIVGGNDTLPMPEPIRAIAEPSARTVQSVARARTVWPIAMKATSVTRFHSSPIRLVSLGVSSPPITNPIGASDPRTARASIPSGTSWLMMS</sequence>
<proteinExistence type="predicted"/>
<organism evidence="2">
    <name type="scientific">freshwater metagenome</name>
    <dbReference type="NCBI Taxonomy" id="449393"/>
    <lineage>
        <taxon>unclassified sequences</taxon>
        <taxon>metagenomes</taxon>
        <taxon>ecological metagenomes</taxon>
    </lineage>
</organism>
<reference evidence="2" key="1">
    <citation type="submission" date="2020-05" db="EMBL/GenBank/DDBJ databases">
        <authorList>
            <person name="Chiriac C."/>
            <person name="Salcher M."/>
            <person name="Ghai R."/>
            <person name="Kavagutti S V."/>
        </authorList>
    </citation>
    <scope>NUCLEOTIDE SEQUENCE</scope>
</reference>
<feature type="region of interest" description="Disordered" evidence="1">
    <location>
        <begin position="165"/>
        <end position="189"/>
    </location>
</feature>
<feature type="region of interest" description="Disordered" evidence="1">
    <location>
        <begin position="18"/>
        <end position="37"/>
    </location>
</feature>
<dbReference type="EMBL" id="CAEZTZ010000052">
    <property type="protein sequence ID" value="CAB4584095.1"/>
    <property type="molecule type" value="Genomic_DNA"/>
</dbReference>
<gene>
    <name evidence="2" type="ORF">UFOPK1767_00517</name>
</gene>
<dbReference type="AlphaFoldDB" id="A0A6J6F9B6"/>
<accession>A0A6J6F9B6</accession>
<evidence type="ECO:0000256" key="1">
    <source>
        <dbReference type="SAM" id="MobiDB-lite"/>
    </source>
</evidence>
<name>A0A6J6F9B6_9ZZZZ</name>
<feature type="compositionally biased region" description="Polar residues" evidence="1">
    <location>
        <begin position="180"/>
        <end position="189"/>
    </location>
</feature>
<protein>
    <submittedName>
        <fullName evidence="2">Unannotated protein</fullName>
    </submittedName>
</protein>